<protein>
    <submittedName>
        <fullName evidence="2">DinB family protein</fullName>
    </submittedName>
</protein>
<evidence type="ECO:0000313" key="3">
    <source>
        <dbReference type="Proteomes" id="UP000249547"/>
    </source>
</evidence>
<dbReference type="Gene3D" id="1.20.120.450">
    <property type="entry name" value="dinb family like domain"/>
    <property type="match status" value="1"/>
</dbReference>
<name>A0A327QN94_9BACT</name>
<dbReference type="EMBL" id="QLLL01000004">
    <property type="protein sequence ID" value="RAJ05164.1"/>
    <property type="molecule type" value="Genomic_DNA"/>
</dbReference>
<keyword evidence="3" id="KW-1185">Reference proteome</keyword>
<dbReference type="InterPro" id="IPR034660">
    <property type="entry name" value="DinB/YfiT-like"/>
</dbReference>
<organism evidence="2 3">
    <name type="scientific">Chitinophaga skermanii</name>
    <dbReference type="NCBI Taxonomy" id="331697"/>
    <lineage>
        <taxon>Bacteria</taxon>
        <taxon>Pseudomonadati</taxon>
        <taxon>Bacteroidota</taxon>
        <taxon>Chitinophagia</taxon>
        <taxon>Chitinophagales</taxon>
        <taxon>Chitinophagaceae</taxon>
        <taxon>Chitinophaga</taxon>
    </lineage>
</organism>
<dbReference type="InterPro" id="IPR024775">
    <property type="entry name" value="DinB-like"/>
</dbReference>
<sequence length="167" mass="18826">MENDTLVQLIQKNTDAYIAALSSFDAQTFNKAPGPKIWTAGQLAEHLHLSESGIPNVLEDTVEHTDRNPSKKFDAIDAVFLDYSQKFQAPKSITPGNGPYEQQHMIDQAKADRQRLMHLARNLDLAKLCTSVPFPGMGEFTRLEWLHFMLSHATRHTKQLKDIKAAI</sequence>
<dbReference type="OrthoDB" id="679284at2"/>
<comment type="caution">
    <text evidence="2">The sequence shown here is derived from an EMBL/GenBank/DDBJ whole genome shotgun (WGS) entry which is preliminary data.</text>
</comment>
<gene>
    <name evidence="2" type="ORF">LX64_02318</name>
</gene>
<dbReference type="Proteomes" id="UP000249547">
    <property type="component" value="Unassembled WGS sequence"/>
</dbReference>
<feature type="domain" description="DinB-like" evidence="1">
    <location>
        <begin position="11"/>
        <end position="160"/>
    </location>
</feature>
<dbReference type="RefSeq" id="WP_111597778.1">
    <property type="nucleotide sequence ID" value="NZ_QLLL01000004.1"/>
</dbReference>
<dbReference type="Pfam" id="PF12867">
    <property type="entry name" value="DinB_2"/>
    <property type="match status" value="1"/>
</dbReference>
<proteinExistence type="predicted"/>
<evidence type="ECO:0000259" key="1">
    <source>
        <dbReference type="Pfam" id="PF12867"/>
    </source>
</evidence>
<dbReference type="AlphaFoldDB" id="A0A327QN94"/>
<reference evidence="2 3" key="1">
    <citation type="submission" date="2018-06" db="EMBL/GenBank/DDBJ databases">
        <title>Genomic Encyclopedia of Archaeal and Bacterial Type Strains, Phase II (KMG-II): from individual species to whole genera.</title>
        <authorList>
            <person name="Goeker M."/>
        </authorList>
    </citation>
    <scope>NUCLEOTIDE SEQUENCE [LARGE SCALE GENOMIC DNA]</scope>
    <source>
        <strain evidence="2 3">DSM 23857</strain>
    </source>
</reference>
<dbReference type="SUPFAM" id="SSF109854">
    <property type="entry name" value="DinB/YfiT-like putative metalloenzymes"/>
    <property type="match status" value="1"/>
</dbReference>
<accession>A0A327QN94</accession>
<evidence type="ECO:0000313" key="2">
    <source>
        <dbReference type="EMBL" id="RAJ05164.1"/>
    </source>
</evidence>